<proteinExistence type="predicted"/>
<feature type="transmembrane region" description="Helical" evidence="6">
    <location>
        <begin position="321"/>
        <end position="340"/>
    </location>
</feature>
<dbReference type="PANTHER" id="PTHR23523">
    <property type="match status" value="1"/>
</dbReference>
<name>A0ABP7N2E3_9MICO</name>
<gene>
    <name evidence="8" type="ORF">GCM10022383_09560</name>
</gene>
<keyword evidence="2 6" id="KW-0812">Transmembrane</keyword>
<dbReference type="InterPro" id="IPR052524">
    <property type="entry name" value="MFS_Cyanate_Porter"/>
</dbReference>
<dbReference type="Gene3D" id="1.20.1250.20">
    <property type="entry name" value="MFS general substrate transporter like domains"/>
    <property type="match status" value="1"/>
</dbReference>
<comment type="subcellular location">
    <subcellularLocation>
        <location evidence="1">Cell membrane</location>
        <topology evidence="1">Multi-pass membrane protein</topology>
    </subcellularLocation>
</comment>
<feature type="transmembrane region" description="Helical" evidence="6">
    <location>
        <begin position="379"/>
        <end position="402"/>
    </location>
</feature>
<keyword evidence="4 6" id="KW-0472">Membrane</keyword>
<comment type="caution">
    <text evidence="8">The sequence shown here is derived from an EMBL/GenBank/DDBJ whole genome shotgun (WGS) entry which is preliminary data.</text>
</comment>
<keyword evidence="3 6" id="KW-1133">Transmembrane helix</keyword>
<dbReference type="Proteomes" id="UP001501591">
    <property type="component" value="Unassembled WGS sequence"/>
</dbReference>
<dbReference type="InterPro" id="IPR011701">
    <property type="entry name" value="MFS"/>
</dbReference>
<dbReference type="SUPFAM" id="SSF103473">
    <property type="entry name" value="MFS general substrate transporter"/>
    <property type="match status" value="1"/>
</dbReference>
<feature type="transmembrane region" description="Helical" evidence="6">
    <location>
        <begin position="133"/>
        <end position="156"/>
    </location>
</feature>
<feature type="region of interest" description="Disordered" evidence="5">
    <location>
        <begin position="191"/>
        <end position="239"/>
    </location>
</feature>
<feature type="transmembrane region" description="Helical" evidence="6">
    <location>
        <begin position="79"/>
        <end position="97"/>
    </location>
</feature>
<feature type="transmembrane region" description="Helical" evidence="6">
    <location>
        <begin position="45"/>
        <end position="67"/>
    </location>
</feature>
<dbReference type="Pfam" id="PF07690">
    <property type="entry name" value="MFS_1"/>
    <property type="match status" value="1"/>
</dbReference>
<evidence type="ECO:0000313" key="9">
    <source>
        <dbReference type="Proteomes" id="UP001501591"/>
    </source>
</evidence>
<dbReference type="PROSITE" id="PS50850">
    <property type="entry name" value="MFS"/>
    <property type="match status" value="1"/>
</dbReference>
<feature type="compositionally biased region" description="Low complexity" evidence="5">
    <location>
        <begin position="202"/>
        <end position="219"/>
    </location>
</feature>
<dbReference type="EMBL" id="BAABCP010000001">
    <property type="protein sequence ID" value="GAA3933119.1"/>
    <property type="molecule type" value="Genomic_DNA"/>
</dbReference>
<protein>
    <submittedName>
        <fullName evidence="8">MFS transporter</fullName>
    </submittedName>
</protein>
<dbReference type="PANTHER" id="PTHR23523:SF2">
    <property type="entry name" value="2-NITROIMIDAZOLE TRANSPORTER"/>
    <property type="match status" value="1"/>
</dbReference>
<organism evidence="8 9">
    <name type="scientific">Microbacterium soli</name>
    <dbReference type="NCBI Taxonomy" id="446075"/>
    <lineage>
        <taxon>Bacteria</taxon>
        <taxon>Bacillati</taxon>
        <taxon>Actinomycetota</taxon>
        <taxon>Actinomycetes</taxon>
        <taxon>Micrococcales</taxon>
        <taxon>Microbacteriaceae</taxon>
        <taxon>Microbacterium</taxon>
    </lineage>
</organism>
<feature type="domain" description="Major facilitator superfamily (MFS) profile" evidence="7">
    <location>
        <begin position="9"/>
        <end position="434"/>
    </location>
</feature>
<feature type="transmembrane region" description="Helical" evidence="6">
    <location>
        <begin position="408"/>
        <end position="430"/>
    </location>
</feature>
<evidence type="ECO:0000313" key="8">
    <source>
        <dbReference type="EMBL" id="GAA3933119.1"/>
    </source>
</evidence>
<feature type="transmembrane region" description="Helical" evidence="6">
    <location>
        <begin position="103"/>
        <end position="121"/>
    </location>
</feature>
<feature type="transmembrane region" description="Helical" evidence="6">
    <location>
        <begin position="346"/>
        <end position="367"/>
    </location>
</feature>
<feature type="transmembrane region" description="Helical" evidence="6">
    <location>
        <begin position="168"/>
        <end position="187"/>
    </location>
</feature>
<evidence type="ECO:0000256" key="2">
    <source>
        <dbReference type="ARBA" id="ARBA00022692"/>
    </source>
</evidence>
<evidence type="ECO:0000256" key="1">
    <source>
        <dbReference type="ARBA" id="ARBA00004651"/>
    </source>
</evidence>
<keyword evidence="9" id="KW-1185">Reference proteome</keyword>
<reference evidence="9" key="1">
    <citation type="journal article" date="2019" name="Int. J. Syst. Evol. Microbiol.">
        <title>The Global Catalogue of Microorganisms (GCM) 10K type strain sequencing project: providing services to taxonomists for standard genome sequencing and annotation.</title>
        <authorList>
            <consortium name="The Broad Institute Genomics Platform"/>
            <consortium name="The Broad Institute Genome Sequencing Center for Infectious Disease"/>
            <person name="Wu L."/>
            <person name="Ma J."/>
        </authorList>
    </citation>
    <scope>NUCLEOTIDE SEQUENCE [LARGE SCALE GENOMIC DNA]</scope>
    <source>
        <strain evidence="9">JCM 17024</strain>
    </source>
</reference>
<feature type="compositionally biased region" description="Polar residues" evidence="5">
    <location>
        <begin position="230"/>
        <end position="239"/>
    </location>
</feature>
<evidence type="ECO:0000256" key="3">
    <source>
        <dbReference type="ARBA" id="ARBA00022989"/>
    </source>
</evidence>
<evidence type="ECO:0000259" key="7">
    <source>
        <dbReference type="PROSITE" id="PS50850"/>
    </source>
</evidence>
<dbReference type="InterPro" id="IPR036259">
    <property type="entry name" value="MFS_trans_sf"/>
</dbReference>
<feature type="transmembrane region" description="Helical" evidence="6">
    <location>
        <begin position="253"/>
        <end position="273"/>
    </location>
</feature>
<evidence type="ECO:0000256" key="5">
    <source>
        <dbReference type="SAM" id="MobiDB-lite"/>
    </source>
</evidence>
<evidence type="ECO:0000256" key="4">
    <source>
        <dbReference type="ARBA" id="ARBA00023136"/>
    </source>
</evidence>
<dbReference type="InterPro" id="IPR020846">
    <property type="entry name" value="MFS_dom"/>
</dbReference>
<accession>A0ABP7N2E3</accession>
<dbReference type="RefSeq" id="WP_344818376.1">
    <property type="nucleotide sequence ID" value="NZ_BAABCP010000001.1"/>
</dbReference>
<feature type="transmembrane region" description="Helical" evidence="6">
    <location>
        <begin position="293"/>
        <end position="314"/>
    </location>
</feature>
<sequence>MTARPLWQGRALALLGILLCAFSLRSAVASLSPMLSMIEEDFPLAPAVVGLIGSAPPVCFALFGLLTPIFERRLGLERLTAVALGLITLGLFLRGVVGDSVGLLLTTALVFAGVGMGNILMPPLVKKHFPDRIGLMMTLYTSAMALSTFVPPLVAVPVADAVGWRFSITLWGVFALAGTIPWTTMLLRGRSTPTDPAEHAGRSPAAASPAPRNEPAARPTESDRPAAERQQLTGPIPTSAQTRSLFGRLARIPLVWALAVTFATSSTMAYVSFAWLPSVFMGIAGVDDSTAGLLLSLFAAIGLPASLLVPMLVVRWRATRALMLLGSLGGTLGLLGLILVPAPGLLVLWTVLFGLNGVLFPLALVLISIRARTPETAVVLSSFVQSVGYTLAAVFPLLFGMLHESTGTWTWSLLLMSTVLIAVIPAGMIAGRHRTVEDEWERRHGAW</sequence>
<evidence type="ECO:0000256" key="6">
    <source>
        <dbReference type="SAM" id="Phobius"/>
    </source>
</evidence>